<gene>
    <name evidence="2" type="ORF">SMD44_07258</name>
</gene>
<dbReference type="KEGG" id="salf:SMD44_07258"/>
<dbReference type="Proteomes" id="UP000195880">
    <property type="component" value="Chromosome"/>
</dbReference>
<feature type="compositionally biased region" description="Polar residues" evidence="1">
    <location>
        <begin position="13"/>
        <end position="28"/>
    </location>
</feature>
<protein>
    <submittedName>
        <fullName evidence="2">Uncharacterized protein</fullName>
    </submittedName>
</protein>
<accession>A0A1Z1WMV1</accession>
<dbReference type="AlphaFoldDB" id="A0A1Z1WMV1"/>
<name>A0A1Z1WMV1_9ACTN</name>
<evidence type="ECO:0000313" key="3">
    <source>
        <dbReference type="Proteomes" id="UP000195880"/>
    </source>
</evidence>
<feature type="region of interest" description="Disordered" evidence="1">
    <location>
        <begin position="1"/>
        <end position="41"/>
    </location>
</feature>
<evidence type="ECO:0000313" key="2">
    <source>
        <dbReference type="EMBL" id="ARX87776.1"/>
    </source>
</evidence>
<organism evidence="2 3">
    <name type="scientific">Streptomyces alboflavus</name>
    <dbReference type="NCBI Taxonomy" id="67267"/>
    <lineage>
        <taxon>Bacteria</taxon>
        <taxon>Bacillati</taxon>
        <taxon>Actinomycetota</taxon>
        <taxon>Actinomycetes</taxon>
        <taxon>Kitasatosporales</taxon>
        <taxon>Streptomycetaceae</taxon>
        <taxon>Streptomyces</taxon>
    </lineage>
</organism>
<evidence type="ECO:0000256" key="1">
    <source>
        <dbReference type="SAM" id="MobiDB-lite"/>
    </source>
</evidence>
<reference evidence="2 3" key="1">
    <citation type="submission" date="2017-05" db="EMBL/GenBank/DDBJ databases">
        <title>Streptomyces alboflavus Genome sequencing and assembly.</title>
        <authorList>
            <person name="Wang Y."/>
            <person name="Du B."/>
            <person name="Ding Y."/>
            <person name="Liu H."/>
            <person name="Hou Q."/>
            <person name="Liu K."/>
            <person name="Wang C."/>
            <person name="Yao L."/>
        </authorList>
    </citation>
    <scope>NUCLEOTIDE SEQUENCE [LARGE SCALE GENOMIC DNA]</scope>
    <source>
        <strain evidence="2 3">MDJK44</strain>
    </source>
</reference>
<keyword evidence="3" id="KW-1185">Reference proteome</keyword>
<dbReference type="EMBL" id="CP021748">
    <property type="protein sequence ID" value="ARX87776.1"/>
    <property type="molecule type" value="Genomic_DNA"/>
</dbReference>
<sequence length="41" mass="4471">MSRRSTTERPPTVSRSTSSLKRLPSQASHVVVTGSMKARSL</sequence>
<proteinExistence type="predicted"/>